<accession>A0A6A6SAK3</accession>
<evidence type="ECO:0000313" key="7">
    <source>
        <dbReference type="Proteomes" id="UP000799753"/>
    </source>
</evidence>
<evidence type="ECO:0000256" key="4">
    <source>
        <dbReference type="PROSITE-ProRule" id="PRU00175"/>
    </source>
</evidence>
<gene>
    <name evidence="6" type="ORF">P280DRAFT_477655</name>
</gene>
<evidence type="ECO:0000256" key="2">
    <source>
        <dbReference type="ARBA" id="ARBA00022771"/>
    </source>
</evidence>
<dbReference type="GO" id="GO:0012505">
    <property type="term" value="C:endomembrane system"/>
    <property type="evidence" value="ECO:0007669"/>
    <property type="project" value="TreeGrafter"/>
</dbReference>
<evidence type="ECO:0000259" key="5">
    <source>
        <dbReference type="PROSITE" id="PS50089"/>
    </source>
</evidence>
<dbReference type="Pfam" id="PF13639">
    <property type="entry name" value="zf-RING_2"/>
    <property type="match status" value="1"/>
</dbReference>
<dbReference type="SUPFAM" id="SSF57850">
    <property type="entry name" value="RING/U-box"/>
    <property type="match status" value="1"/>
</dbReference>
<keyword evidence="3" id="KW-0862">Zinc</keyword>
<dbReference type="InterPro" id="IPR001841">
    <property type="entry name" value="Znf_RING"/>
</dbReference>
<dbReference type="Proteomes" id="UP000799753">
    <property type="component" value="Unassembled WGS sequence"/>
</dbReference>
<dbReference type="SMART" id="SM00184">
    <property type="entry name" value="RING"/>
    <property type="match status" value="1"/>
</dbReference>
<evidence type="ECO:0000256" key="1">
    <source>
        <dbReference type="ARBA" id="ARBA00022723"/>
    </source>
</evidence>
<dbReference type="Gene3D" id="3.30.40.10">
    <property type="entry name" value="Zinc/RING finger domain, C3HC4 (zinc finger)"/>
    <property type="match status" value="1"/>
</dbReference>
<protein>
    <recommendedName>
        <fullName evidence="5">RING-type domain-containing protein</fullName>
    </recommendedName>
</protein>
<dbReference type="PROSITE" id="PS50089">
    <property type="entry name" value="ZF_RING_2"/>
    <property type="match status" value="1"/>
</dbReference>
<feature type="domain" description="RING-type" evidence="5">
    <location>
        <begin position="31"/>
        <end position="102"/>
    </location>
</feature>
<sequence length="370" mass="41757">MTSNLPTRGDFFTSSVDIVDISTLDEDNITCAICTGDFTTLTNTKSNSRHEAALAALEQLPFAELPNNGLDIPISLPCGHIFGSHCLRVWLSKGTNTCPFCRAELFNNKEDKKTPVDILFDEYNQLHSFPIRELLTPAWENVKHRPRIGMTIWHNPSTQKMNIISLVHIIFKVSTRFGTITRSASNLVFPEINIRGATTGEYFTHLIDQYLPAFLHANELPADEELTSLLTNSATSTAYQAVADYLEFLSSKNAAGPKGCMVPGLPLLRFSRTETGFSQLPVVWLLALTQKVADRTEGMRKFRKVVIFQNLWLMAFVEYLRRVDDLGERKLELDEGWRGTLGNDEDWMGNFDDEKEMGAFDVFEVDDMSE</sequence>
<dbReference type="GO" id="GO:0043161">
    <property type="term" value="P:proteasome-mediated ubiquitin-dependent protein catabolic process"/>
    <property type="evidence" value="ECO:0007669"/>
    <property type="project" value="TreeGrafter"/>
</dbReference>
<evidence type="ECO:0000256" key="3">
    <source>
        <dbReference type="ARBA" id="ARBA00022833"/>
    </source>
</evidence>
<reference evidence="6" key="1">
    <citation type="journal article" date="2020" name="Stud. Mycol.">
        <title>101 Dothideomycetes genomes: a test case for predicting lifestyles and emergence of pathogens.</title>
        <authorList>
            <person name="Haridas S."/>
            <person name="Albert R."/>
            <person name="Binder M."/>
            <person name="Bloem J."/>
            <person name="Labutti K."/>
            <person name="Salamov A."/>
            <person name="Andreopoulos B."/>
            <person name="Baker S."/>
            <person name="Barry K."/>
            <person name="Bills G."/>
            <person name="Bluhm B."/>
            <person name="Cannon C."/>
            <person name="Castanera R."/>
            <person name="Culley D."/>
            <person name="Daum C."/>
            <person name="Ezra D."/>
            <person name="Gonzalez J."/>
            <person name="Henrissat B."/>
            <person name="Kuo A."/>
            <person name="Liang C."/>
            <person name="Lipzen A."/>
            <person name="Lutzoni F."/>
            <person name="Magnuson J."/>
            <person name="Mondo S."/>
            <person name="Nolan M."/>
            <person name="Ohm R."/>
            <person name="Pangilinan J."/>
            <person name="Park H.-J."/>
            <person name="Ramirez L."/>
            <person name="Alfaro M."/>
            <person name="Sun H."/>
            <person name="Tritt A."/>
            <person name="Yoshinaga Y."/>
            <person name="Zwiers L.-H."/>
            <person name="Turgeon B."/>
            <person name="Goodwin S."/>
            <person name="Spatafora J."/>
            <person name="Crous P."/>
            <person name="Grigoriev I."/>
        </authorList>
    </citation>
    <scope>NUCLEOTIDE SEQUENCE</scope>
    <source>
        <strain evidence="6">CBS 473.64</strain>
    </source>
</reference>
<dbReference type="PANTHER" id="PTHR22763">
    <property type="entry name" value="RING ZINC FINGER PROTEIN"/>
    <property type="match status" value="1"/>
</dbReference>
<evidence type="ECO:0000313" key="6">
    <source>
        <dbReference type="EMBL" id="KAF2644257.1"/>
    </source>
</evidence>
<dbReference type="InterPro" id="IPR050731">
    <property type="entry name" value="HRD1_E3_ubiq-ligases"/>
</dbReference>
<name>A0A6A6SAK3_9PLEO</name>
<keyword evidence="2 4" id="KW-0863">Zinc-finger</keyword>
<dbReference type="OrthoDB" id="3801477at2759"/>
<keyword evidence="1" id="KW-0479">Metal-binding</keyword>
<dbReference type="AlphaFoldDB" id="A0A6A6SAK3"/>
<dbReference type="GO" id="GO:0008270">
    <property type="term" value="F:zinc ion binding"/>
    <property type="evidence" value="ECO:0007669"/>
    <property type="project" value="UniProtKB-KW"/>
</dbReference>
<organism evidence="6 7">
    <name type="scientific">Massarina eburnea CBS 473.64</name>
    <dbReference type="NCBI Taxonomy" id="1395130"/>
    <lineage>
        <taxon>Eukaryota</taxon>
        <taxon>Fungi</taxon>
        <taxon>Dikarya</taxon>
        <taxon>Ascomycota</taxon>
        <taxon>Pezizomycotina</taxon>
        <taxon>Dothideomycetes</taxon>
        <taxon>Pleosporomycetidae</taxon>
        <taxon>Pleosporales</taxon>
        <taxon>Massarineae</taxon>
        <taxon>Massarinaceae</taxon>
        <taxon>Massarina</taxon>
    </lineage>
</organism>
<dbReference type="GO" id="GO:0061630">
    <property type="term" value="F:ubiquitin protein ligase activity"/>
    <property type="evidence" value="ECO:0007669"/>
    <property type="project" value="TreeGrafter"/>
</dbReference>
<keyword evidence="7" id="KW-1185">Reference proteome</keyword>
<dbReference type="EMBL" id="MU006779">
    <property type="protein sequence ID" value="KAF2644257.1"/>
    <property type="molecule type" value="Genomic_DNA"/>
</dbReference>
<dbReference type="InterPro" id="IPR013083">
    <property type="entry name" value="Znf_RING/FYVE/PHD"/>
</dbReference>
<proteinExistence type="predicted"/>